<name>F9EPX3_9FUSO</name>
<dbReference type="EMBL" id="AFQD01000346">
    <property type="protein sequence ID" value="EGQ78999.1"/>
    <property type="molecule type" value="Genomic_DNA"/>
</dbReference>
<organism evidence="1 2">
    <name type="scientific">Fusobacterium animalis ATCC 51191</name>
    <dbReference type="NCBI Taxonomy" id="997347"/>
    <lineage>
        <taxon>Bacteria</taxon>
        <taxon>Fusobacteriati</taxon>
        <taxon>Fusobacteriota</taxon>
        <taxon>Fusobacteriia</taxon>
        <taxon>Fusobacteriales</taxon>
        <taxon>Fusobacteriaceae</taxon>
        <taxon>Fusobacterium</taxon>
    </lineage>
</organism>
<accession>F9EPX3</accession>
<proteinExistence type="predicted"/>
<dbReference type="AlphaFoldDB" id="F9EPX3"/>
<dbReference type="Proteomes" id="UP000005392">
    <property type="component" value="Unassembled WGS sequence"/>
</dbReference>
<sequence length="40" mass="4796">MQLKRDNEILSNIINRVQDIILLTNRKNEIELINQKGKIY</sequence>
<evidence type="ECO:0000313" key="1">
    <source>
        <dbReference type="EMBL" id="EGQ78999.1"/>
    </source>
</evidence>
<dbReference type="HOGENOM" id="CLU_3290093_0_0_0"/>
<reference evidence="1 2" key="1">
    <citation type="submission" date="2011-05" db="EMBL/GenBank/DDBJ databases">
        <authorList>
            <person name="Muzny D."/>
            <person name="Qin X."/>
            <person name="Deng J."/>
            <person name="Jiang H."/>
            <person name="Liu Y."/>
            <person name="Qu J."/>
            <person name="Song X.-Z."/>
            <person name="Zhang L."/>
            <person name="Thornton R."/>
            <person name="Coyle M."/>
            <person name="Francisco L."/>
            <person name="Jackson L."/>
            <person name="Javaid M."/>
            <person name="Korchina V."/>
            <person name="Kovar C."/>
            <person name="Mata R."/>
            <person name="Mathew T."/>
            <person name="Ngo R."/>
            <person name="Nguyen L."/>
            <person name="Nguyen N."/>
            <person name="Okwuonu G."/>
            <person name="Ongeri F."/>
            <person name="Pham C."/>
            <person name="Simmons D."/>
            <person name="Wilczek-Boney K."/>
            <person name="Hale W."/>
            <person name="Jakkamsetti A."/>
            <person name="Pham P."/>
            <person name="Ruth R."/>
            <person name="San Lucas F."/>
            <person name="Warren J."/>
            <person name="Zhang J."/>
            <person name="Zhao Z."/>
            <person name="Zhou C."/>
            <person name="Zhu D."/>
            <person name="Lee S."/>
            <person name="Bess C."/>
            <person name="Blankenburg K."/>
            <person name="Forbes L."/>
            <person name="Fu Q."/>
            <person name="Gubbala S."/>
            <person name="Hirani K."/>
            <person name="Jayaseelan J.C."/>
            <person name="Lara F."/>
            <person name="Munidasa M."/>
            <person name="Palculict T."/>
            <person name="Patil S."/>
            <person name="Pu L.-L."/>
            <person name="Saada N."/>
            <person name="Tang L."/>
            <person name="Weissenberger G."/>
            <person name="Zhu Y."/>
            <person name="Hemphill L."/>
            <person name="Shang Y."/>
            <person name="Youmans B."/>
            <person name="Ayvaz T."/>
            <person name="Ross M."/>
            <person name="Santibanez J."/>
            <person name="Aqrawi P."/>
            <person name="Gross S."/>
            <person name="Joshi V."/>
            <person name="Fowler G."/>
            <person name="Nazareth L."/>
            <person name="Reid J."/>
            <person name="Worley K."/>
            <person name="Petrosino J."/>
            <person name="Highlander S."/>
            <person name="Gibbs R."/>
        </authorList>
    </citation>
    <scope>NUCLEOTIDE SEQUENCE [LARGE SCALE GENOMIC DNA]</scope>
    <source>
        <strain evidence="1 2">ATCC 51191</strain>
    </source>
</reference>
<comment type="caution">
    <text evidence="1">The sequence shown here is derived from an EMBL/GenBank/DDBJ whole genome shotgun (WGS) entry which is preliminary data.</text>
</comment>
<evidence type="ECO:0000313" key="2">
    <source>
        <dbReference type="Proteomes" id="UP000005392"/>
    </source>
</evidence>
<keyword evidence="2" id="KW-1185">Reference proteome</keyword>
<protein>
    <submittedName>
        <fullName evidence="1">Uncharacterized protein</fullName>
    </submittedName>
</protein>
<gene>
    <name evidence="1" type="ORF">HMPREF9094_1978</name>
</gene>